<dbReference type="GO" id="GO:0006508">
    <property type="term" value="P:proteolysis"/>
    <property type="evidence" value="ECO:0007669"/>
    <property type="project" value="InterPro"/>
</dbReference>
<protein>
    <submittedName>
        <fullName evidence="5">Insulinase family protein</fullName>
    </submittedName>
</protein>
<dbReference type="InterPro" id="IPR001431">
    <property type="entry name" value="Pept_M16_Zn_BS"/>
</dbReference>
<dbReference type="Proteomes" id="UP000824140">
    <property type="component" value="Unassembled WGS sequence"/>
</dbReference>
<dbReference type="PANTHER" id="PTHR11851">
    <property type="entry name" value="METALLOPROTEASE"/>
    <property type="match status" value="1"/>
</dbReference>
<organism evidence="5 6">
    <name type="scientific">Candidatus Alectryocaccomicrobium excrementavium</name>
    <dbReference type="NCBI Taxonomy" id="2840668"/>
    <lineage>
        <taxon>Bacteria</taxon>
        <taxon>Bacillati</taxon>
        <taxon>Bacillota</taxon>
        <taxon>Clostridia</taxon>
        <taxon>Candidatus Alectryocaccomicrobium</taxon>
    </lineage>
</organism>
<name>A0A9D1K8H6_9FIRM</name>
<dbReference type="SUPFAM" id="SSF63411">
    <property type="entry name" value="LuxS/MPP-like metallohydrolase"/>
    <property type="match status" value="2"/>
</dbReference>
<evidence type="ECO:0000259" key="4">
    <source>
        <dbReference type="Pfam" id="PF05193"/>
    </source>
</evidence>
<dbReference type="GO" id="GO:0046872">
    <property type="term" value="F:metal ion binding"/>
    <property type="evidence" value="ECO:0007669"/>
    <property type="project" value="InterPro"/>
</dbReference>
<comment type="similarity">
    <text evidence="1 2">Belongs to the peptidase M16 family.</text>
</comment>
<accession>A0A9D1K8H6</accession>
<feature type="domain" description="Peptidase M16 N-terminal" evidence="3">
    <location>
        <begin position="17"/>
        <end position="158"/>
    </location>
</feature>
<dbReference type="InterPro" id="IPR011249">
    <property type="entry name" value="Metalloenz_LuxS/M16"/>
</dbReference>
<evidence type="ECO:0000259" key="3">
    <source>
        <dbReference type="Pfam" id="PF00675"/>
    </source>
</evidence>
<dbReference type="InterPro" id="IPR007863">
    <property type="entry name" value="Peptidase_M16_C"/>
</dbReference>
<reference evidence="5" key="2">
    <citation type="journal article" date="2021" name="PeerJ">
        <title>Extensive microbial diversity within the chicken gut microbiome revealed by metagenomics and culture.</title>
        <authorList>
            <person name="Gilroy R."/>
            <person name="Ravi A."/>
            <person name="Getino M."/>
            <person name="Pursley I."/>
            <person name="Horton D.L."/>
            <person name="Alikhan N.F."/>
            <person name="Baker D."/>
            <person name="Gharbi K."/>
            <person name="Hall N."/>
            <person name="Watson M."/>
            <person name="Adriaenssens E.M."/>
            <person name="Foster-Nyarko E."/>
            <person name="Jarju S."/>
            <person name="Secka A."/>
            <person name="Antonio M."/>
            <person name="Oren A."/>
            <person name="Chaudhuri R.R."/>
            <person name="La Ragione R."/>
            <person name="Hildebrand F."/>
            <person name="Pallen M.J."/>
        </authorList>
    </citation>
    <scope>NUCLEOTIDE SEQUENCE</scope>
    <source>
        <strain evidence="5">13766</strain>
    </source>
</reference>
<dbReference type="AlphaFoldDB" id="A0A9D1K8H6"/>
<feature type="domain" description="Peptidase M16 C-terminal" evidence="4">
    <location>
        <begin position="166"/>
        <end position="340"/>
    </location>
</feature>
<sequence>MFDQFVLDNGVTIIGERIPHFRSVSVGLWVASGSQYEQPVENGVSHFIEHMLFKGTQRRTARDIAEEMDAVGGALNAFTSKECTCFYAKTVDQDLPLAMDILSDIFLHSRMDEADIEREKGVVLEEIAMAEDTPEDAVHELIMLAQYGDQPIARPILGSEETVRAFTRDSILRYYHRLYRPGDTVLALAGNYDWEQVKELAARHLGEFQAVGEGRGDFATYPVAPTTLFREKDTEQLHLCLAYPTAPMGSDELYPTAVFNSVLGGAMSSHLFQSIREERGLAYSVYSYPNSYTDCGMLTVYAGTNPENAREVVRLICEEVRSMAENGLSEQEFRQALAQLKASYILGQESTSNRMNALGRRKLLLGNEQTEEDALRKIDAVTREETNAIMKRVLSSPCSYAFVGKGAQKLGEEME</sequence>
<dbReference type="PANTHER" id="PTHR11851:SF49">
    <property type="entry name" value="MITOCHONDRIAL-PROCESSING PEPTIDASE SUBUNIT ALPHA"/>
    <property type="match status" value="1"/>
</dbReference>
<dbReference type="EMBL" id="DVJN01000256">
    <property type="protein sequence ID" value="HIS94003.1"/>
    <property type="molecule type" value="Genomic_DNA"/>
</dbReference>
<dbReference type="Pfam" id="PF00675">
    <property type="entry name" value="Peptidase_M16"/>
    <property type="match status" value="1"/>
</dbReference>
<dbReference type="PROSITE" id="PS00143">
    <property type="entry name" value="INSULINASE"/>
    <property type="match status" value="1"/>
</dbReference>
<evidence type="ECO:0000313" key="6">
    <source>
        <dbReference type="Proteomes" id="UP000824140"/>
    </source>
</evidence>
<gene>
    <name evidence="5" type="ORF">IAA84_13410</name>
</gene>
<dbReference type="InterPro" id="IPR050361">
    <property type="entry name" value="MPP/UQCRC_Complex"/>
</dbReference>
<proteinExistence type="inferred from homology"/>
<evidence type="ECO:0000256" key="2">
    <source>
        <dbReference type="RuleBase" id="RU004447"/>
    </source>
</evidence>
<dbReference type="FunFam" id="3.30.830.10:FF:000008">
    <property type="entry name" value="Mitochondrial-processing peptidase subunit beta"/>
    <property type="match status" value="1"/>
</dbReference>
<dbReference type="Gene3D" id="3.30.830.10">
    <property type="entry name" value="Metalloenzyme, LuxS/M16 peptidase-like"/>
    <property type="match status" value="2"/>
</dbReference>
<evidence type="ECO:0000313" key="5">
    <source>
        <dbReference type="EMBL" id="HIS94003.1"/>
    </source>
</evidence>
<dbReference type="Pfam" id="PF05193">
    <property type="entry name" value="Peptidase_M16_C"/>
    <property type="match status" value="1"/>
</dbReference>
<comment type="caution">
    <text evidence="5">The sequence shown here is derived from an EMBL/GenBank/DDBJ whole genome shotgun (WGS) entry which is preliminary data.</text>
</comment>
<dbReference type="GO" id="GO:0004222">
    <property type="term" value="F:metalloendopeptidase activity"/>
    <property type="evidence" value="ECO:0007669"/>
    <property type="project" value="InterPro"/>
</dbReference>
<reference evidence="5" key="1">
    <citation type="submission" date="2020-10" db="EMBL/GenBank/DDBJ databases">
        <authorList>
            <person name="Gilroy R."/>
        </authorList>
    </citation>
    <scope>NUCLEOTIDE SEQUENCE</scope>
    <source>
        <strain evidence="5">13766</strain>
    </source>
</reference>
<evidence type="ECO:0000256" key="1">
    <source>
        <dbReference type="ARBA" id="ARBA00007261"/>
    </source>
</evidence>
<dbReference type="InterPro" id="IPR011765">
    <property type="entry name" value="Pept_M16_N"/>
</dbReference>